<feature type="region of interest" description="Disordered" evidence="1">
    <location>
        <begin position="20"/>
        <end position="56"/>
    </location>
</feature>
<dbReference type="EMBL" id="JAPFFI010000013">
    <property type="protein sequence ID" value="KAJ6371686.1"/>
    <property type="molecule type" value="Genomic_DNA"/>
</dbReference>
<evidence type="ECO:0000313" key="2">
    <source>
        <dbReference type="EMBL" id="KAJ6371686.1"/>
    </source>
</evidence>
<gene>
    <name evidence="2" type="ORF">OIU77_002077</name>
</gene>
<organism evidence="2 3">
    <name type="scientific">Salix suchowensis</name>
    <dbReference type="NCBI Taxonomy" id="1278906"/>
    <lineage>
        <taxon>Eukaryota</taxon>
        <taxon>Viridiplantae</taxon>
        <taxon>Streptophyta</taxon>
        <taxon>Embryophyta</taxon>
        <taxon>Tracheophyta</taxon>
        <taxon>Spermatophyta</taxon>
        <taxon>Magnoliopsida</taxon>
        <taxon>eudicotyledons</taxon>
        <taxon>Gunneridae</taxon>
        <taxon>Pentapetalae</taxon>
        <taxon>rosids</taxon>
        <taxon>fabids</taxon>
        <taxon>Malpighiales</taxon>
        <taxon>Salicaceae</taxon>
        <taxon>Saliceae</taxon>
        <taxon>Salix</taxon>
    </lineage>
</organism>
<proteinExistence type="predicted"/>
<sequence length="78" mass="8846">MPQSNPSTVQLWLFEEDPIKPDMDDSTVHTVRTNHGHKRDNQKVSKMTDEDRGLSQLEGDQIAPTVEKMDTGSIHVMN</sequence>
<name>A0ABQ9B6K5_9ROSI</name>
<evidence type="ECO:0000256" key="1">
    <source>
        <dbReference type="SAM" id="MobiDB-lite"/>
    </source>
</evidence>
<feature type="compositionally biased region" description="Basic and acidic residues" evidence="1">
    <location>
        <begin position="39"/>
        <end position="53"/>
    </location>
</feature>
<protein>
    <submittedName>
        <fullName evidence="2">Uncharacterized protein</fullName>
    </submittedName>
</protein>
<keyword evidence="3" id="KW-1185">Reference proteome</keyword>
<reference evidence="2" key="2">
    <citation type="journal article" date="2023" name="Int. J. Mol. Sci.">
        <title>De Novo Assembly and Annotation of 11 Diverse Shrub Willow (Salix) Genomes Reveals Novel Gene Organization in Sex-Linked Regions.</title>
        <authorList>
            <person name="Hyden B."/>
            <person name="Feng K."/>
            <person name="Yates T.B."/>
            <person name="Jawdy S."/>
            <person name="Cereghino C."/>
            <person name="Smart L.B."/>
            <person name="Muchero W."/>
        </authorList>
    </citation>
    <scope>NUCLEOTIDE SEQUENCE</scope>
    <source>
        <tissue evidence="2">Shoot tip</tissue>
    </source>
</reference>
<evidence type="ECO:0000313" key="3">
    <source>
        <dbReference type="Proteomes" id="UP001141253"/>
    </source>
</evidence>
<dbReference type="Proteomes" id="UP001141253">
    <property type="component" value="Chromosome 17"/>
</dbReference>
<accession>A0ABQ9B6K5</accession>
<comment type="caution">
    <text evidence="2">The sequence shown here is derived from an EMBL/GenBank/DDBJ whole genome shotgun (WGS) entry which is preliminary data.</text>
</comment>
<reference evidence="2" key="1">
    <citation type="submission" date="2022-10" db="EMBL/GenBank/DDBJ databases">
        <authorList>
            <person name="Hyden B.L."/>
            <person name="Feng K."/>
            <person name="Yates T."/>
            <person name="Jawdy S."/>
            <person name="Smart L.B."/>
            <person name="Muchero W."/>
        </authorList>
    </citation>
    <scope>NUCLEOTIDE SEQUENCE</scope>
    <source>
        <tissue evidence="2">Shoot tip</tissue>
    </source>
</reference>